<evidence type="ECO:0000256" key="6">
    <source>
        <dbReference type="ARBA" id="ARBA00022989"/>
    </source>
</evidence>
<sequence>MDRHRSVLTLATTIALVATTGSLYFSEVLGLVPCDLCWIQRILMYPLVIVFGVAAIENRIGVWKTALPLSGLGILASTYHVYLQFQPAASCSIGGGCTSIQYQTAGGVLTIPRLALIAFVLVTGLSLALALVDRQR</sequence>
<feature type="transmembrane region" description="Helical" evidence="12">
    <location>
        <begin position="7"/>
        <end position="26"/>
    </location>
</feature>
<dbReference type="PANTHER" id="PTHR43469:SF1">
    <property type="entry name" value="SPBETA PROPHAGE-DERIVED DISULFIDE BOND FORMATION PROTEIN B"/>
    <property type="match status" value="1"/>
</dbReference>
<dbReference type="Pfam" id="PF02600">
    <property type="entry name" value="DsbB"/>
    <property type="match status" value="1"/>
</dbReference>
<keyword evidence="5" id="KW-0249">Electron transport</keyword>
<dbReference type="AlphaFoldDB" id="A0AAE3FYK1"/>
<keyword evidence="9" id="KW-1015">Disulfide bond</keyword>
<evidence type="ECO:0000256" key="12">
    <source>
        <dbReference type="SAM" id="Phobius"/>
    </source>
</evidence>
<dbReference type="PIRSF" id="PIRSF036659">
    <property type="entry name" value="BdbC"/>
    <property type="match status" value="1"/>
</dbReference>
<protein>
    <submittedName>
        <fullName evidence="13">Disulfide bond formation protein B</fullName>
    </submittedName>
</protein>
<name>A0AAE3FYK1_9EURY</name>
<evidence type="ECO:0000256" key="1">
    <source>
        <dbReference type="ARBA" id="ARBA00004141"/>
    </source>
</evidence>
<keyword evidence="3" id="KW-0813">Transport</keyword>
<proteinExistence type="inferred from homology"/>
<keyword evidence="7" id="KW-0560">Oxidoreductase</keyword>
<evidence type="ECO:0000313" key="13">
    <source>
        <dbReference type="EMBL" id="MCL9817922.1"/>
    </source>
</evidence>
<comment type="similarity">
    <text evidence="2">Belongs to the DsbB family. BdbC subfamily.</text>
</comment>
<reference evidence="13" key="1">
    <citation type="journal article" date="2022" name="Syst. Appl. Microbiol.">
        <title>Natronocalculus amylovorans gen. nov., sp. nov., and Natranaeroarchaeum aerophilus sp. nov., dominant culturable amylolytic natronoarchaea from hypersaline soda lakes in southwestern Siberia.</title>
        <authorList>
            <person name="Sorokin D.Y."/>
            <person name="Elcheninov A.G."/>
            <person name="Khizhniak T.V."/>
            <person name="Koenen M."/>
            <person name="Bale N.J."/>
            <person name="Damste J.S.S."/>
            <person name="Kublanov I.V."/>
        </authorList>
    </citation>
    <scope>NUCLEOTIDE SEQUENCE</scope>
    <source>
        <strain evidence="13">AArc-St2</strain>
    </source>
</reference>
<dbReference type="Gene3D" id="1.20.1550.10">
    <property type="entry name" value="DsbB-like"/>
    <property type="match status" value="1"/>
</dbReference>
<comment type="subcellular location">
    <subcellularLocation>
        <location evidence="1">Membrane</location>
        <topology evidence="1">Multi-pass membrane protein</topology>
    </subcellularLocation>
</comment>
<feature type="transmembrane region" description="Helical" evidence="12">
    <location>
        <begin position="114"/>
        <end position="132"/>
    </location>
</feature>
<evidence type="ECO:0000256" key="4">
    <source>
        <dbReference type="ARBA" id="ARBA00022692"/>
    </source>
</evidence>
<comment type="caution">
    <text evidence="13">The sequence shown here is derived from an EMBL/GenBank/DDBJ whole genome shotgun (WGS) entry which is preliminary data.</text>
</comment>
<accession>A0AAE3FYK1</accession>
<gene>
    <name evidence="13" type="ORF">AArcSt2_13345</name>
</gene>
<keyword evidence="6 12" id="KW-1133">Transmembrane helix</keyword>
<dbReference type="GO" id="GO:0016020">
    <property type="term" value="C:membrane"/>
    <property type="evidence" value="ECO:0007669"/>
    <property type="project" value="UniProtKB-SubCell"/>
</dbReference>
<dbReference type="GO" id="GO:0015035">
    <property type="term" value="F:protein-disulfide reductase activity"/>
    <property type="evidence" value="ECO:0007669"/>
    <property type="project" value="InterPro"/>
</dbReference>
<evidence type="ECO:0000256" key="11">
    <source>
        <dbReference type="ARBA" id="ARBA00023284"/>
    </source>
</evidence>
<evidence type="ECO:0000256" key="2">
    <source>
        <dbReference type="ARBA" id="ARBA00007602"/>
    </source>
</evidence>
<evidence type="ECO:0000313" key="14">
    <source>
        <dbReference type="Proteomes" id="UP001203207"/>
    </source>
</evidence>
<evidence type="ECO:0000256" key="8">
    <source>
        <dbReference type="ARBA" id="ARBA00023136"/>
    </source>
</evidence>
<dbReference type="InterPro" id="IPR003752">
    <property type="entry name" value="DiS_bond_form_DsbB/BdbC"/>
</dbReference>
<dbReference type="EMBL" id="JAKRVX010000006">
    <property type="protein sequence ID" value="MCL9817922.1"/>
    <property type="molecule type" value="Genomic_DNA"/>
</dbReference>
<evidence type="ECO:0000256" key="3">
    <source>
        <dbReference type="ARBA" id="ARBA00022448"/>
    </source>
</evidence>
<keyword evidence="14" id="KW-1185">Reference proteome</keyword>
<dbReference type="Proteomes" id="UP001203207">
    <property type="component" value="Unassembled WGS sequence"/>
</dbReference>
<dbReference type="GO" id="GO:0006457">
    <property type="term" value="P:protein folding"/>
    <property type="evidence" value="ECO:0007669"/>
    <property type="project" value="InterPro"/>
</dbReference>
<dbReference type="RefSeq" id="WP_250585298.1">
    <property type="nucleotide sequence ID" value="NZ_JAKRVX010000006.1"/>
</dbReference>
<dbReference type="InterPro" id="IPR023380">
    <property type="entry name" value="DsbB-like_sf"/>
</dbReference>
<keyword evidence="11" id="KW-0676">Redox-active center</keyword>
<evidence type="ECO:0000256" key="5">
    <source>
        <dbReference type="ARBA" id="ARBA00022982"/>
    </source>
</evidence>
<keyword evidence="10" id="KW-0143">Chaperone</keyword>
<dbReference type="SUPFAM" id="SSF158442">
    <property type="entry name" value="DsbB-like"/>
    <property type="match status" value="1"/>
</dbReference>
<reference evidence="13" key="2">
    <citation type="submission" date="2022-02" db="EMBL/GenBank/DDBJ databases">
        <authorList>
            <person name="Elcheninov A.G."/>
            <person name="Sorokin D.Y."/>
            <person name="Kublanov I.V."/>
        </authorList>
    </citation>
    <scope>NUCLEOTIDE SEQUENCE</scope>
    <source>
        <strain evidence="13">AArc-St2</strain>
    </source>
</reference>
<feature type="transmembrane region" description="Helical" evidence="12">
    <location>
        <begin position="38"/>
        <end position="56"/>
    </location>
</feature>
<keyword evidence="4 12" id="KW-0812">Transmembrane</keyword>
<feature type="transmembrane region" description="Helical" evidence="12">
    <location>
        <begin position="63"/>
        <end position="82"/>
    </location>
</feature>
<organism evidence="13 14">
    <name type="scientific">Natronocalculus amylovorans</name>
    <dbReference type="NCBI Taxonomy" id="2917812"/>
    <lineage>
        <taxon>Archaea</taxon>
        <taxon>Methanobacteriati</taxon>
        <taxon>Methanobacteriota</taxon>
        <taxon>Stenosarchaea group</taxon>
        <taxon>Halobacteria</taxon>
        <taxon>Halobacteriales</taxon>
        <taxon>Haloferacaceae</taxon>
        <taxon>Natronocalculus</taxon>
    </lineage>
</organism>
<keyword evidence="8 12" id="KW-0472">Membrane</keyword>
<dbReference type="InterPro" id="IPR012187">
    <property type="entry name" value="Disulphide_bond_form_BdbC"/>
</dbReference>
<evidence type="ECO:0000256" key="7">
    <source>
        <dbReference type="ARBA" id="ARBA00023002"/>
    </source>
</evidence>
<dbReference type="PANTHER" id="PTHR43469">
    <property type="entry name" value="DISULFIDE FORMATION PROTEIN-RELATED"/>
    <property type="match status" value="1"/>
</dbReference>
<evidence type="ECO:0000256" key="9">
    <source>
        <dbReference type="ARBA" id="ARBA00023157"/>
    </source>
</evidence>
<evidence type="ECO:0000256" key="10">
    <source>
        <dbReference type="ARBA" id="ARBA00023186"/>
    </source>
</evidence>